<evidence type="ECO:0000313" key="3">
    <source>
        <dbReference type="Proteomes" id="UP000256478"/>
    </source>
</evidence>
<dbReference type="Pfam" id="PF08668">
    <property type="entry name" value="HDOD"/>
    <property type="match status" value="1"/>
</dbReference>
<comment type="caution">
    <text evidence="2">The sequence shown here is derived from an EMBL/GenBank/DDBJ whole genome shotgun (WGS) entry which is preliminary data.</text>
</comment>
<protein>
    <submittedName>
        <fullName evidence="2">HDOD domain-containing protein</fullName>
    </submittedName>
</protein>
<dbReference type="InterPro" id="IPR052340">
    <property type="entry name" value="RNase_Y/CdgJ"/>
</dbReference>
<dbReference type="PANTHER" id="PTHR33525">
    <property type="match status" value="1"/>
</dbReference>
<dbReference type="EMBL" id="QUOU01000001">
    <property type="protein sequence ID" value="REL25413.1"/>
    <property type="molecule type" value="Genomic_DNA"/>
</dbReference>
<feature type="domain" description="HDOD" evidence="1">
    <location>
        <begin position="102"/>
        <end position="304"/>
    </location>
</feature>
<evidence type="ECO:0000259" key="1">
    <source>
        <dbReference type="PROSITE" id="PS51833"/>
    </source>
</evidence>
<accession>A0A3E0TLW7</accession>
<dbReference type="RefSeq" id="WP_116006544.1">
    <property type="nucleotide sequence ID" value="NZ_QUOU01000001.1"/>
</dbReference>
<evidence type="ECO:0000313" key="2">
    <source>
        <dbReference type="EMBL" id="REL25413.1"/>
    </source>
</evidence>
<organism evidence="2 3">
    <name type="scientific">Thalassotalea euphylliae</name>
    <dbReference type="NCBI Taxonomy" id="1655234"/>
    <lineage>
        <taxon>Bacteria</taxon>
        <taxon>Pseudomonadati</taxon>
        <taxon>Pseudomonadota</taxon>
        <taxon>Gammaproteobacteria</taxon>
        <taxon>Alteromonadales</taxon>
        <taxon>Colwelliaceae</taxon>
        <taxon>Thalassotalea</taxon>
    </lineage>
</organism>
<name>A0A3E0TLW7_9GAMM</name>
<dbReference type="Gene3D" id="1.10.3210.10">
    <property type="entry name" value="Hypothetical protein af1432"/>
    <property type="match status" value="1"/>
</dbReference>
<dbReference type="Proteomes" id="UP000256478">
    <property type="component" value="Unassembled WGS sequence"/>
</dbReference>
<dbReference type="SUPFAM" id="SSF109604">
    <property type="entry name" value="HD-domain/PDEase-like"/>
    <property type="match status" value="1"/>
</dbReference>
<reference evidence="2 3" key="1">
    <citation type="submission" date="2018-08" db="EMBL/GenBank/DDBJ databases">
        <title>Thalassotalea euphylliae genome.</title>
        <authorList>
            <person name="Summers S."/>
            <person name="Rice S.A."/>
            <person name="Freckelton M.L."/>
            <person name="Nedved B.T."/>
            <person name="Hadfield M.G."/>
        </authorList>
    </citation>
    <scope>NUCLEOTIDE SEQUENCE [LARGE SCALE GENOMIC DNA]</scope>
    <source>
        <strain evidence="2 3">H1</strain>
    </source>
</reference>
<sequence length="381" mass="43796">MQLFEQHDTTWLLYQRYIALCIKKEFAHKLTGTLIKANRQDSEQANRRRELLAVEEQTNQEKAIKEHGEQHYRNQVKNRFFQQVSSELNTEFENKERFYQEFLAIDDAAPAILELLSLRAASLKRVTPLVGSLRWLSKDAINLVNKPQYRKRADVKVTDASLAINYIGLENLKLVMPTFILKHWLPISTPPYPLLKRKLWNNSLAVGLATRALAEAQGIDWYRAFTAGMLSNVGPLAVTRCFLTKFNEFYNQEIEQAYENRDKRLHDALVNIDQSPELLLEQLCTRGYQVGADLIEQMKFDRLPITEPLFDIAFARTTNAMSDLAKLIVKANAYVMLRSLAKEELINNTEAKQLLAVAKISTADLALLKKTDIDHLKLNFA</sequence>
<dbReference type="PROSITE" id="PS51833">
    <property type="entry name" value="HDOD"/>
    <property type="match status" value="1"/>
</dbReference>
<gene>
    <name evidence="2" type="ORF">DXX93_01840</name>
</gene>
<dbReference type="InterPro" id="IPR013976">
    <property type="entry name" value="HDOD"/>
</dbReference>
<proteinExistence type="predicted"/>
<dbReference type="OrthoDB" id="6233174at2"/>
<dbReference type="AlphaFoldDB" id="A0A3E0TLW7"/>
<dbReference type="PANTHER" id="PTHR33525:SF6">
    <property type="entry name" value="HDOD DOMAIN-CONTAINING PROTEIN"/>
    <property type="match status" value="1"/>
</dbReference>